<dbReference type="EMBL" id="HACM01012417">
    <property type="protein sequence ID" value="CRZ12859.1"/>
    <property type="molecule type" value="Transcribed_RNA"/>
</dbReference>
<feature type="non-terminal residue" evidence="1">
    <location>
        <position position="142"/>
    </location>
</feature>
<accession>A0A0H5RVU0</accession>
<proteinExistence type="predicted"/>
<organism evidence="1">
    <name type="scientific">Spongospora subterranea</name>
    <dbReference type="NCBI Taxonomy" id="70186"/>
    <lineage>
        <taxon>Eukaryota</taxon>
        <taxon>Sar</taxon>
        <taxon>Rhizaria</taxon>
        <taxon>Endomyxa</taxon>
        <taxon>Phytomyxea</taxon>
        <taxon>Plasmodiophorida</taxon>
        <taxon>Plasmodiophoridae</taxon>
        <taxon>Spongospora</taxon>
    </lineage>
</organism>
<dbReference type="AlphaFoldDB" id="A0A0H5RVU0"/>
<protein>
    <submittedName>
        <fullName evidence="1">Uncharacterized protein</fullName>
    </submittedName>
</protein>
<evidence type="ECO:0000313" key="1">
    <source>
        <dbReference type="EMBL" id="CRZ12859.1"/>
    </source>
</evidence>
<sequence>PELDVIWRAAALTWPLRPLRQPRIMFSTNSSCSLSEIQYPNPHPLKTLFSITSLLSVSVYSSYPDWRYVRDKWFDKLLPPSRSRNHYGHGEVFDWISVYAQSDQKSTLECVKKYERKCQNGATDLFECFECTRTPSHIFNIM</sequence>
<feature type="non-terminal residue" evidence="1">
    <location>
        <position position="1"/>
    </location>
</feature>
<reference evidence="1" key="1">
    <citation type="submission" date="2015-04" db="EMBL/GenBank/DDBJ databases">
        <title>The genome sequence of the plant pathogenic Rhizarian Plasmodiophora brassicae reveals insights in its biotrophic life cycle and the origin of chitin synthesis.</title>
        <authorList>
            <person name="Schwelm A."/>
            <person name="Fogelqvist J."/>
            <person name="Knaust A."/>
            <person name="Julke S."/>
            <person name="Lilja T."/>
            <person name="Dhandapani V."/>
            <person name="Bonilla-Rosso G."/>
            <person name="Karlsson M."/>
            <person name="Shevchenko A."/>
            <person name="Choi S.R."/>
            <person name="Kim H.G."/>
            <person name="Park J.Y."/>
            <person name="Lim Y.P."/>
            <person name="Ludwig-Muller J."/>
            <person name="Dixelius C."/>
        </authorList>
    </citation>
    <scope>NUCLEOTIDE SEQUENCE</scope>
    <source>
        <tissue evidence="1">Potato root galls</tissue>
    </source>
</reference>
<name>A0A0H5RVU0_9EUKA</name>